<dbReference type="PANTHER" id="PTHR10229">
    <property type="entry name" value="GTP-BINDING PROTEIN HFLX"/>
    <property type="match status" value="1"/>
</dbReference>
<keyword evidence="2 5" id="KW-0547">Nucleotide-binding</keyword>
<dbReference type="SUPFAM" id="SSF52540">
    <property type="entry name" value="P-loop containing nucleoside triphosphate hydrolases"/>
    <property type="match status" value="1"/>
</dbReference>
<keyword evidence="8" id="KW-1185">Reference proteome</keyword>
<gene>
    <name evidence="5" type="primary">hflX</name>
    <name evidence="7" type="ORF">ABID56_000295</name>
</gene>
<comment type="subunit">
    <text evidence="5">Monomer. Associates with the 50S ribosomal subunit.</text>
</comment>
<reference evidence="7 8" key="1">
    <citation type="submission" date="2024-06" db="EMBL/GenBank/DDBJ databases">
        <title>Genomic Encyclopedia of Type Strains, Phase IV (KMG-IV): sequencing the most valuable type-strain genomes for metagenomic binning, comparative biology and taxonomic classification.</title>
        <authorList>
            <person name="Goeker M."/>
        </authorList>
    </citation>
    <scope>NUCLEOTIDE SEQUENCE [LARGE SCALE GENOMIC DNA]</scope>
    <source>
        <strain evidence="7 8">DSM 23520</strain>
    </source>
</reference>
<dbReference type="InterPro" id="IPR006073">
    <property type="entry name" value="GTP-bd"/>
</dbReference>
<feature type="domain" description="Hflx-type G" evidence="6">
    <location>
        <begin position="195"/>
        <end position="356"/>
    </location>
</feature>
<dbReference type="CDD" id="cd01878">
    <property type="entry name" value="HflX"/>
    <property type="match status" value="1"/>
</dbReference>
<comment type="caution">
    <text evidence="7">The sequence shown here is derived from an EMBL/GenBank/DDBJ whole genome shotgun (WGS) entry which is preliminary data.</text>
</comment>
<dbReference type="Gene3D" id="3.40.50.300">
    <property type="entry name" value="P-loop containing nucleotide triphosphate hydrolases"/>
    <property type="match status" value="1"/>
</dbReference>
<dbReference type="Pfam" id="PF13167">
    <property type="entry name" value="GTP-bdg_N"/>
    <property type="match status" value="1"/>
</dbReference>
<dbReference type="PIRSF" id="PIRSF006809">
    <property type="entry name" value="GTP-binding_hflX_prd"/>
    <property type="match status" value="1"/>
</dbReference>
<dbReference type="InterPro" id="IPR042108">
    <property type="entry name" value="GTPase_HflX_N_sf"/>
</dbReference>
<organism evidence="7 8">
    <name type="scientific">Alkalibacillus flavidus</name>
    <dbReference type="NCBI Taxonomy" id="546021"/>
    <lineage>
        <taxon>Bacteria</taxon>
        <taxon>Bacillati</taxon>
        <taxon>Bacillota</taxon>
        <taxon>Bacilli</taxon>
        <taxon>Bacillales</taxon>
        <taxon>Bacillaceae</taxon>
        <taxon>Alkalibacillus</taxon>
    </lineage>
</organism>
<evidence type="ECO:0000259" key="6">
    <source>
        <dbReference type="PROSITE" id="PS51705"/>
    </source>
</evidence>
<evidence type="ECO:0000256" key="3">
    <source>
        <dbReference type="ARBA" id="ARBA00022842"/>
    </source>
</evidence>
<dbReference type="NCBIfam" id="TIGR03156">
    <property type="entry name" value="GTP_HflX"/>
    <property type="match status" value="1"/>
</dbReference>
<dbReference type="InterPro" id="IPR025121">
    <property type="entry name" value="GTPase_HflX_N"/>
</dbReference>
<evidence type="ECO:0000256" key="1">
    <source>
        <dbReference type="ARBA" id="ARBA00022723"/>
    </source>
</evidence>
<dbReference type="Pfam" id="PF01926">
    <property type="entry name" value="MMR_HSR1"/>
    <property type="match status" value="1"/>
</dbReference>
<evidence type="ECO:0000256" key="5">
    <source>
        <dbReference type="HAMAP-Rule" id="MF_00900"/>
    </source>
</evidence>
<dbReference type="InterPro" id="IPR030394">
    <property type="entry name" value="G_HFLX_dom"/>
</dbReference>
<dbReference type="HAMAP" id="MF_00900">
    <property type="entry name" value="GTPase_HflX"/>
    <property type="match status" value="1"/>
</dbReference>
<keyword evidence="5" id="KW-0963">Cytoplasm</keyword>
<dbReference type="Proteomes" id="UP001549167">
    <property type="component" value="Unassembled WGS sequence"/>
</dbReference>
<name>A0ABV2KRK2_9BACI</name>
<keyword evidence="1" id="KW-0479">Metal-binding</keyword>
<dbReference type="InterPro" id="IPR032305">
    <property type="entry name" value="GTP-bd_M"/>
</dbReference>
<dbReference type="Gene3D" id="6.10.250.2860">
    <property type="match status" value="1"/>
</dbReference>
<dbReference type="InterPro" id="IPR016496">
    <property type="entry name" value="GTPase_HflX"/>
</dbReference>
<dbReference type="PRINTS" id="PR00326">
    <property type="entry name" value="GTP1OBG"/>
</dbReference>
<proteinExistence type="inferred from homology"/>
<comment type="similarity">
    <text evidence="5">Belongs to the TRAFAC class OBG-HflX-like GTPase superfamily. HflX GTPase family.</text>
</comment>
<accession>A0ABV2KRK2</accession>
<evidence type="ECO:0000256" key="4">
    <source>
        <dbReference type="ARBA" id="ARBA00023134"/>
    </source>
</evidence>
<keyword evidence="3" id="KW-0460">Magnesium</keyword>
<dbReference type="InterPro" id="IPR027417">
    <property type="entry name" value="P-loop_NTPase"/>
</dbReference>
<evidence type="ECO:0000313" key="7">
    <source>
        <dbReference type="EMBL" id="MET3682216.1"/>
    </source>
</evidence>
<dbReference type="PROSITE" id="PS51705">
    <property type="entry name" value="G_HFLX"/>
    <property type="match status" value="1"/>
</dbReference>
<protein>
    <recommendedName>
        <fullName evidence="5">GTPase HflX</fullName>
    </recommendedName>
    <alternativeName>
        <fullName evidence="5">GTP-binding protein HflX</fullName>
    </alternativeName>
</protein>
<sequence length="411" mass="46722">MKERAILVGCQTADQPDPSFETSMEELESLAYTVDANVEEIFVQKRDKVHSALYIGTGKVDEIKQYIDDYAIDMAIMNQELTPSQARNLEEKWEIKVLDRTQLILDIFAMRARTKEGKLQVELAQLQYLLPRLHGQGAALSRLGGGIGTRGPGETKLETDQRHIRRRITEVKQSLDQVAKQRQQYRKRRKKNAAFQMAIVGYTNAGKSTIFNRLSDTGSLEEDKLFATLDPLTRQITLPSGFELLISDTVGFIQDLPTTLIAAFRSTLEEVVEADFILHVVDGSNEESVEQEQTVFKILNDLGAGDIPMLTVYNKADLLNDTLIPYSKPSVMMSAFKPSDYERLKQEIERALISEWTYYDVRLSSDEGKMLNELKRETIVTDEQFIEETEQFKLKGYASPDAPIYTTLTKR</sequence>
<dbReference type="Gene3D" id="3.40.50.11060">
    <property type="entry name" value="GTPase HflX, N-terminal domain"/>
    <property type="match status" value="1"/>
</dbReference>
<comment type="subcellular location">
    <subcellularLocation>
        <location evidence="5">Cytoplasm</location>
    </subcellularLocation>
    <text evidence="5">May associate with membranes.</text>
</comment>
<evidence type="ECO:0000313" key="8">
    <source>
        <dbReference type="Proteomes" id="UP001549167"/>
    </source>
</evidence>
<keyword evidence="4 5" id="KW-0342">GTP-binding</keyword>
<dbReference type="Pfam" id="PF16360">
    <property type="entry name" value="GTP-bdg_M"/>
    <property type="match status" value="1"/>
</dbReference>
<comment type="function">
    <text evidence="5">GTPase that associates with the 50S ribosomal subunit and may have a role during protein synthesis or ribosome biogenesis.</text>
</comment>
<dbReference type="EMBL" id="JBEPMX010000001">
    <property type="protein sequence ID" value="MET3682216.1"/>
    <property type="molecule type" value="Genomic_DNA"/>
</dbReference>
<dbReference type="PANTHER" id="PTHR10229:SF0">
    <property type="entry name" value="GTP-BINDING PROTEIN 6-RELATED"/>
    <property type="match status" value="1"/>
</dbReference>
<evidence type="ECO:0000256" key="2">
    <source>
        <dbReference type="ARBA" id="ARBA00022741"/>
    </source>
</evidence>